<protein>
    <recommendedName>
        <fullName evidence="13">RNase III domain-containing protein</fullName>
    </recommendedName>
</protein>
<feature type="region of interest" description="Disordered" evidence="8">
    <location>
        <begin position="1"/>
        <end position="173"/>
    </location>
</feature>
<keyword evidence="4" id="KW-0347">Helicase</keyword>
<dbReference type="GO" id="GO:0030422">
    <property type="term" value="P:siRNA processing"/>
    <property type="evidence" value="ECO:0007669"/>
    <property type="project" value="TreeGrafter"/>
</dbReference>
<dbReference type="Pfam" id="PF00636">
    <property type="entry name" value="Ribonuclease_3"/>
    <property type="match status" value="2"/>
</dbReference>
<organism evidence="11 12">
    <name type="scientific">Kwoniella dendrophila CBS 6074</name>
    <dbReference type="NCBI Taxonomy" id="1295534"/>
    <lineage>
        <taxon>Eukaryota</taxon>
        <taxon>Fungi</taxon>
        <taxon>Dikarya</taxon>
        <taxon>Basidiomycota</taxon>
        <taxon>Agaricomycotina</taxon>
        <taxon>Tremellomycetes</taxon>
        <taxon>Tremellales</taxon>
        <taxon>Cryptococcaceae</taxon>
        <taxon>Kwoniella</taxon>
    </lineage>
</organism>
<dbReference type="GO" id="GO:0004386">
    <property type="term" value="F:helicase activity"/>
    <property type="evidence" value="ECO:0007669"/>
    <property type="project" value="UniProtKB-KW"/>
</dbReference>
<dbReference type="SMART" id="SM00535">
    <property type="entry name" value="RIBOc"/>
    <property type="match status" value="2"/>
</dbReference>
<dbReference type="CDD" id="cd00593">
    <property type="entry name" value="RIBOc"/>
    <property type="match status" value="2"/>
</dbReference>
<dbReference type="GeneID" id="91091794"/>
<evidence type="ECO:0000313" key="11">
    <source>
        <dbReference type="EMBL" id="WWC86249.1"/>
    </source>
</evidence>
<evidence type="ECO:0000256" key="6">
    <source>
        <dbReference type="PROSITE-ProRule" id="PRU00657"/>
    </source>
</evidence>
<feature type="region of interest" description="Disordered" evidence="8">
    <location>
        <begin position="311"/>
        <end position="331"/>
    </location>
</feature>
<gene>
    <name evidence="11" type="ORF">L201_001122</name>
</gene>
<dbReference type="GO" id="GO:0004525">
    <property type="term" value="F:ribonuclease III activity"/>
    <property type="evidence" value="ECO:0007669"/>
    <property type="project" value="InterPro"/>
</dbReference>
<dbReference type="InterPro" id="IPR038248">
    <property type="entry name" value="Dicer_dimer_sf"/>
</dbReference>
<evidence type="ECO:0000256" key="2">
    <source>
        <dbReference type="ARBA" id="ARBA00022741"/>
    </source>
</evidence>
<feature type="domain" description="RNase III" evidence="9">
    <location>
        <begin position="703"/>
        <end position="738"/>
    </location>
</feature>
<dbReference type="PANTHER" id="PTHR14950">
    <property type="entry name" value="DICER-RELATED"/>
    <property type="match status" value="1"/>
</dbReference>
<keyword evidence="3" id="KW-0378">Hydrolase</keyword>
<dbReference type="GO" id="GO:0005737">
    <property type="term" value="C:cytoplasm"/>
    <property type="evidence" value="ECO:0007669"/>
    <property type="project" value="TreeGrafter"/>
</dbReference>
<evidence type="ECO:0000256" key="1">
    <source>
        <dbReference type="ARBA" id="ARBA00022737"/>
    </source>
</evidence>
<feature type="compositionally biased region" description="Polar residues" evidence="8">
    <location>
        <begin position="107"/>
        <end position="116"/>
    </location>
</feature>
<keyword evidence="5" id="KW-0067">ATP-binding</keyword>
<dbReference type="PROSITE" id="PS51327">
    <property type="entry name" value="DICER_DSRBF"/>
    <property type="match status" value="1"/>
</dbReference>
<dbReference type="InterPro" id="IPR000999">
    <property type="entry name" value="RNase_III_dom"/>
</dbReference>
<name>A0AAX4JLG3_9TREE</name>
<dbReference type="InterPro" id="IPR005034">
    <property type="entry name" value="Dicer_dimerisation"/>
</dbReference>
<keyword evidence="6" id="KW-0694">RNA-binding</keyword>
<dbReference type="EMBL" id="CP144098">
    <property type="protein sequence ID" value="WWC86249.1"/>
    <property type="molecule type" value="Genomic_DNA"/>
</dbReference>
<feature type="compositionally biased region" description="Basic and acidic residues" evidence="8">
    <location>
        <begin position="1"/>
        <end position="12"/>
    </location>
</feature>
<evidence type="ECO:0000256" key="4">
    <source>
        <dbReference type="ARBA" id="ARBA00022806"/>
    </source>
</evidence>
<evidence type="ECO:0000259" key="10">
    <source>
        <dbReference type="PROSITE" id="PS51327"/>
    </source>
</evidence>
<evidence type="ECO:0000259" key="9">
    <source>
        <dbReference type="PROSITE" id="PS50142"/>
    </source>
</evidence>
<evidence type="ECO:0008006" key="13">
    <source>
        <dbReference type="Google" id="ProtNLM"/>
    </source>
</evidence>
<keyword evidence="12" id="KW-1185">Reference proteome</keyword>
<feature type="compositionally biased region" description="Low complexity" evidence="8">
    <location>
        <begin position="150"/>
        <end position="173"/>
    </location>
</feature>
<dbReference type="Gene3D" id="3.30.160.380">
    <property type="entry name" value="Dicer dimerisation domain"/>
    <property type="match status" value="1"/>
</dbReference>
<evidence type="ECO:0000313" key="12">
    <source>
        <dbReference type="Proteomes" id="UP001355207"/>
    </source>
</evidence>
<dbReference type="Gene3D" id="1.10.1520.10">
    <property type="entry name" value="Ribonuclease III domain"/>
    <property type="match status" value="2"/>
</dbReference>
<dbReference type="GO" id="GO:0003723">
    <property type="term" value="F:RNA binding"/>
    <property type="evidence" value="ECO:0007669"/>
    <property type="project" value="UniProtKB-UniRule"/>
</dbReference>
<dbReference type="RefSeq" id="XP_066073012.1">
    <property type="nucleotide sequence ID" value="XM_066216915.1"/>
</dbReference>
<feature type="compositionally biased region" description="Basic and acidic residues" evidence="8">
    <location>
        <begin position="43"/>
        <end position="56"/>
    </location>
</feature>
<keyword evidence="7" id="KW-0175">Coiled coil</keyword>
<evidence type="ECO:0000256" key="5">
    <source>
        <dbReference type="ARBA" id="ARBA00022840"/>
    </source>
</evidence>
<dbReference type="PANTHER" id="PTHR14950:SF37">
    <property type="entry name" value="ENDORIBONUCLEASE DICER"/>
    <property type="match status" value="1"/>
</dbReference>
<dbReference type="Proteomes" id="UP001355207">
    <property type="component" value="Chromosome 1"/>
</dbReference>
<dbReference type="GO" id="GO:0005524">
    <property type="term" value="F:ATP binding"/>
    <property type="evidence" value="ECO:0007669"/>
    <property type="project" value="UniProtKB-KW"/>
</dbReference>
<evidence type="ECO:0000256" key="7">
    <source>
        <dbReference type="SAM" id="Coils"/>
    </source>
</evidence>
<sequence length="1224" mass="139486">MVDSSKTKRDIPPHLILKSISPRKQRSLDKTITPTTSPKKRKRLEEKKKNKEKKSSSSELVTSAGKTENLESPRKKRKKDKFLDVSELEKDEEEIVEDIKKKRKSSNKALPTTATRIPTPLSPKKHKKSSASKNNKNLTIEVDSEPLDISTQLTSSSMSLPSSTSSTTPTETLTTKNGTTLTYQNAGIILTSWGQSIGQQALEIVYRNVLSLEPQVDSPISNRLQARIKAAELEGRSPPKILEKGKEIDIHNPQDTLRECSITLPEIGIVNSFKPSEGGWKNKKLAKQSASFESVKTLYGLGKLDEDLKPISPKSPSLATTKVETSDDNDNDILEEIDQKVAKEVRLSTKSRSTKQWDEQKALIKSKLPPSPSESMVTTNGQSGVGKYKYLKSPSFWLDSPLLEPDQLYASSLELLIDAPYYENYNIQKSCRKLCLITSQPLNIFDENGMIELDLTVGDQQPDIGTKFRMIDHGKMKTWEQNNLEKALKFTERLLRAQLQKPFKGNLAEIKWLIVPLKPDFEHGNTKIGKKKKLQRKDISWDEIDKIVEGPIFSPFDVDNVENMKKQCEDGITTSSAEFSERRYIKSIRSDLKLSSPHPIIPNKTILGSLILQPELQYEEEDQIILELETIKSSKHGGIINSILFPLKNELNYLPIEILKLHCIPSSIYKPSTLLPYFFHQLDNLLISQELNNQCFSGLVKPKLLLNSLTTPSTNFYPNKNYERLEFLGDTILKFIITLQSYLFILNHDQYRNDDKNKQNDTVKIDEDNKKQLEEFFLNRHIITSNRSLQNYSVSDNLQLNKFIRSKRLKVKDWLPKDWDFDWNSSDLPANRQNHKLQKLSSDDMESQHDLGDKVLADVLEAIIGASYLTSRDFDDVLIVTHALGIPIKGLYKWSDIKYVIPPSISQQNKTTITTTSKTTNPEEKYMKFFKSKLNNENSILGYEFKNKSRIDQILSLDMNSPGRKNTFDKYRLLGNAILDYYIVENLFDKYPDEGPASLHNLKVSRTTEGVRSALCTELGLLDLLRDATDETRLQITKIRKAAKTAKARADQLRSKAIKEKKEDAKEVGLEWWTDIATSHSTSDPLEALIGAITHDSEFSFEPTRKIFHERILPFYVTYCFPPKKQPNHPKDELIKWLQSKGCSTNIHLSIERKLIIQKLSASRKNEEEEEIVVRFHGTEITKEKIEFGSGGKTLRKVCQFTLSFLKDQGGLEKLCNCKNAKKG</sequence>
<dbReference type="Pfam" id="PF03368">
    <property type="entry name" value="Dicer_dimer"/>
    <property type="match status" value="1"/>
</dbReference>
<dbReference type="PROSITE" id="PS50142">
    <property type="entry name" value="RNASE_3_2"/>
    <property type="match status" value="2"/>
</dbReference>
<feature type="compositionally biased region" description="Polar residues" evidence="8">
    <location>
        <begin position="314"/>
        <end position="323"/>
    </location>
</feature>
<feature type="domain" description="RNase III" evidence="9">
    <location>
        <begin position="934"/>
        <end position="1098"/>
    </location>
</feature>
<proteinExistence type="predicted"/>
<dbReference type="SUPFAM" id="SSF69065">
    <property type="entry name" value="RNase III domain-like"/>
    <property type="match status" value="2"/>
</dbReference>
<keyword evidence="2" id="KW-0547">Nucleotide-binding</keyword>
<keyword evidence="1" id="KW-0677">Repeat</keyword>
<dbReference type="AlphaFoldDB" id="A0AAX4JLG3"/>
<evidence type="ECO:0000256" key="3">
    <source>
        <dbReference type="ARBA" id="ARBA00022801"/>
    </source>
</evidence>
<accession>A0AAX4JLG3</accession>
<reference evidence="11 12" key="1">
    <citation type="submission" date="2024-01" db="EMBL/GenBank/DDBJ databases">
        <title>Comparative genomics of Cryptococcus and Kwoniella reveals pathogenesis evolution and contrasting modes of karyotype evolution via chromosome fusion or intercentromeric recombination.</title>
        <authorList>
            <person name="Coelho M.A."/>
            <person name="David-Palma M."/>
            <person name="Shea T."/>
            <person name="Bowers K."/>
            <person name="McGinley-Smith S."/>
            <person name="Mohammad A.W."/>
            <person name="Gnirke A."/>
            <person name="Yurkov A.M."/>
            <person name="Nowrousian M."/>
            <person name="Sun S."/>
            <person name="Cuomo C.A."/>
            <person name="Heitman J."/>
        </authorList>
    </citation>
    <scope>NUCLEOTIDE SEQUENCE [LARGE SCALE GENOMIC DNA]</scope>
    <source>
        <strain evidence="11 12">CBS 6074</strain>
    </source>
</reference>
<dbReference type="InterPro" id="IPR036389">
    <property type="entry name" value="RNase_III_sf"/>
</dbReference>
<feature type="coiled-coil region" evidence="7">
    <location>
        <begin position="1036"/>
        <end position="1063"/>
    </location>
</feature>
<dbReference type="GO" id="GO:0005634">
    <property type="term" value="C:nucleus"/>
    <property type="evidence" value="ECO:0007669"/>
    <property type="project" value="TreeGrafter"/>
</dbReference>
<feature type="domain" description="Dicer dsRNA-binding fold" evidence="10">
    <location>
        <begin position="217"/>
        <end position="318"/>
    </location>
</feature>
<evidence type="ECO:0000256" key="8">
    <source>
        <dbReference type="SAM" id="MobiDB-lite"/>
    </source>
</evidence>